<name>A0A0F9NWC8_9ZZZZ</name>
<dbReference type="AlphaFoldDB" id="A0A0F9NWC8"/>
<feature type="transmembrane region" description="Helical" evidence="1">
    <location>
        <begin position="12"/>
        <end position="35"/>
    </location>
</feature>
<comment type="caution">
    <text evidence="2">The sequence shown here is derived from an EMBL/GenBank/DDBJ whole genome shotgun (WGS) entry which is preliminary data.</text>
</comment>
<protein>
    <submittedName>
        <fullName evidence="2">Uncharacterized protein</fullName>
    </submittedName>
</protein>
<evidence type="ECO:0000313" key="2">
    <source>
        <dbReference type="EMBL" id="KKN22139.1"/>
    </source>
</evidence>
<reference evidence="2" key="1">
    <citation type="journal article" date="2015" name="Nature">
        <title>Complex archaea that bridge the gap between prokaryotes and eukaryotes.</title>
        <authorList>
            <person name="Spang A."/>
            <person name="Saw J.H."/>
            <person name="Jorgensen S.L."/>
            <person name="Zaremba-Niedzwiedzka K."/>
            <person name="Martijn J."/>
            <person name="Lind A.E."/>
            <person name="van Eijk R."/>
            <person name="Schleper C."/>
            <person name="Guy L."/>
            <person name="Ettema T.J."/>
        </authorList>
    </citation>
    <scope>NUCLEOTIDE SEQUENCE</scope>
</reference>
<accession>A0A0F9NWC8</accession>
<proteinExistence type="predicted"/>
<evidence type="ECO:0000256" key="1">
    <source>
        <dbReference type="SAM" id="Phobius"/>
    </source>
</evidence>
<keyword evidence="1" id="KW-0472">Membrane</keyword>
<dbReference type="EMBL" id="LAZR01003090">
    <property type="protein sequence ID" value="KKN22139.1"/>
    <property type="molecule type" value="Genomic_DNA"/>
</dbReference>
<keyword evidence="1" id="KW-0812">Transmembrane</keyword>
<gene>
    <name evidence="2" type="ORF">LCGC14_0918310</name>
</gene>
<sequence length="36" mass="3767">MKVELDNMAVTLGIFLGMVAMAILAEFVGGCIAFCS</sequence>
<organism evidence="2">
    <name type="scientific">marine sediment metagenome</name>
    <dbReference type="NCBI Taxonomy" id="412755"/>
    <lineage>
        <taxon>unclassified sequences</taxon>
        <taxon>metagenomes</taxon>
        <taxon>ecological metagenomes</taxon>
    </lineage>
</organism>
<keyword evidence="1" id="KW-1133">Transmembrane helix</keyword>